<dbReference type="Pfam" id="PF04082">
    <property type="entry name" value="Fungal_trans"/>
    <property type="match status" value="1"/>
</dbReference>
<dbReference type="GO" id="GO:0016705">
    <property type="term" value="F:oxidoreductase activity, acting on paired donors, with incorporation or reduction of molecular oxygen"/>
    <property type="evidence" value="ECO:0007669"/>
    <property type="project" value="InterPro"/>
</dbReference>
<evidence type="ECO:0000256" key="6">
    <source>
        <dbReference type="ARBA" id="ARBA00023242"/>
    </source>
</evidence>
<dbReference type="GO" id="GO:0006351">
    <property type="term" value="P:DNA-templated transcription"/>
    <property type="evidence" value="ECO:0007669"/>
    <property type="project" value="InterPro"/>
</dbReference>
<accession>A0A507QRP6</accession>
<dbReference type="InterPro" id="IPR004507">
    <property type="entry name" value="UbiX-like"/>
</dbReference>
<dbReference type="PANTHER" id="PTHR43374:SF5">
    <property type="entry name" value="ZN(II)2CYS6 TRANSCRIPTION FACTOR (EUROFUNG)"/>
    <property type="match status" value="1"/>
</dbReference>
<evidence type="ECO:0000256" key="5">
    <source>
        <dbReference type="ARBA" id="ARBA00023004"/>
    </source>
</evidence>
<evidence type="ECO:0000256" key="3">
    <source>
        <dbReference type="ARBA" id="ARBA00022723"/>
    </source>
</evidence>
<feature type="binding site" description="axial binding residue" evidence="7">
    <location>
        <position position="492"/>
    </location>
    <ligand>
        <name>heme</name>
        <dbReference type="ChEBI" id="CHEBI:30413"/>
    </ligand>
    <ligandPart>
        <name>Fe</name>
        <dbReference type="ChEBI" id="CHEBI:18248"/>
    </ligandPart>
</feature>
<evidence type="ECO:0000256" key="8">
    <source>
        <dbReference type="SAM" id="MobiDB-lite"/>
    </source>
</evidence>
<dbReference type="CDD" id="cd00302">
    <property type="entry name" value="cytochrome_P450"/>
    <property type="match status" value="1"/>
</dbReference>
<dbReference type="GO" id="GO:0005506">
    <property type="term" value="F:iron ion binding"/>
    <property type="evidence" value="ECO:0007669"/>
    <property type="project" value="InterPro"/>
</dbReference>
<evidence type="ECO:0000313" key="11">
    <source>
        <dbReference type="Proteomes" id="UP000319663"/>
    </source>
</evidence>
<dbReference type="InterPro" id="IPR036396">
    <property type="entry name" value="Cyt_P450_sf"/>
</dbReference>
<evidence type="ECO:0000256" key="1">
    <source>
        <dbReference type="ARBA" id="ARBA00001971"/>
    </source>
</evidence>
<reference evidence="10 11" key="1">
    <citation type="submission" date="2019-06" db="EMBL/GenBank/DDBJ databases">
        <title>Wine fermentation using esterase from Monascus purpureus.</title>
        <authorList>
            <person name="Geng C."/>
            <person name="Zhang Y."/>
        </authorList>
    </citation>
    <scope>NUCLEOTIDE SEQUENCE [LARGE SCALE GENOMIC DNA]</scope>
    <source>
        <strain evidence="10">HQ1</strain>
    </source>
</reference>
<dbReference type="InterPro" id="IPR007219">
    <property type="entry name" value="XnlR_reg_dom"/>
</dbReference>
<evidence type="ECO:0000313" key="10">
    <source>
        <dbReference type="EMBL" id="TQB71362.1"/>
    </source>
</evidence>
<proteinExistence type="inferred from homology"/>
<sequence length="1210" mass="135722">MSSRDFYLIGDDPSTAKAVLVEPKWKIEDLKRAVGLVLHVAQPLGITFHSGTDANVLDTVQGVLDTQNTIGLRIDGQAVQDPQGPRGLPLVGSYYEIFPDHLGNHYRLFRRYGPVIKTNNMGKITYLTDSPEVAAVAMAESVYFTKKITSDHPLFGVKDNTAIFVGDTETENWRLAHKFLPPAMGPKAVRHYAPLMQQCVRSAFDIFDTLDEKGQSWNVYQYMLKLASQTIGKFALGTDFGHFASIDAPLHPIVTNIANMLSLNKKVTSRGEWYRYLPFGDPAKLKELRRATYNILQEYIDQASGSGIKDLPLSEAALQASCVVDYLVNGTDEKGEHFPVPLILSNMIIVTGAGFTTTSALLSWLIYCLVTYEGTQDRLLQELVDYGISEETEWDPDFAHSLPYLDKFVKETQRLHNASFQPGRTTKTDVVLPGGYRMPPQSVIVPALYAIHMNPAVWRDPFKFDPDRWDTEEVKNRHRCAYIPFATGPRGCIGFNFALLEVKILLSELVYRYEFSREGLEAIEYDPEFQLIRPLNFYVTAKRRTHCVRRNHAELCFSASHAGRGQRDHRESSLSRLQGVQTVQQSVEYSFQSTIESPQPLLGDPSGGGLASAGSKIIPSSIDLDAMIRRLDAMGDQIASMKAELIRARDQGNGDGNGNANQPQNQGVLVNDNSPAPSDSDRSNQHQQQRRHALLAKSPGQYVIEEVTGATIFLGGNSDPPPTLGCRQASDMQMAGDNLLERLVPRIYPFSSLWRPEVSFTEVCLALPEDSDIVRYWDVYQKFVHPFYPALVTMDQFSESLFPFLEKRPTFQDDAVLKREIDPSWLALLFSVLACGVQFSSDPAKERDLRSKVFICSSFQCLRATNFFSNTNMNQIQAMSLISHCLRNNLDTNCSWILMGATVRLAQSIGLHEESVPGSSLHTSSVEQYQRKRLWWMLVWQDSFLSFTYDRPLSAANVDCRIPYTTNSSSSDSNKKEGNESGYSFAESIFTLCEILLDRARDLSLHSHRHTQTHTDADADENAYTQTEIHFKSRMESILDSAAPFLRDKARCRTIQDHLERLALKVHIGNDSATYTNSGDNGGDGMLSRETQNLLLHSTAQRATEVVESFLDIHRLSANVCRSWSLVHNAVSCAIILQRLGRDDFAMDFHHAQVHAATTPFGSLVRRLLAVLEKEGEQSRWHDTDGNVRNFGPYSRAIEALKWDMGVLGG</sequence>
<comment type="cofactor">
    <cofactor evidence="1 7">
        <name>heme</name>
        <dbReference type="ChEBI" id="CHEBI:30413"/>
    </cofactor>
</comment>
<dbReference type="GO" id="GO:0020037">
    <property type="term" value="F:heme binding"/>
    <property type="evidence" value="ECO:0007669"/>
    <property type="project" value="InterPro"/>
</dbReference>
<keyword evidence="3 7" id="KW-0479">Metal-binding</keyword>
<dbReference type="STRING" id="5098.A0A507QRP6"/>
<evidence type="ECO:0000256" key="4">
    <source>
        <dbReference type="ARBA" id="ARBA00023002"/>
    </source>
</evidence>
<evidence type="ECO:0000256" key="7">
    <source>
        <dbReference type="PIRSR" id="PIRSR602403-1"/>
    </source>
</evidence>
<dbReference type="FunFam" id="1.10.630.10:FF:000090">
    <property type="entry name" value="Cytochrome P450 monooxygenase"/>
    <property type="match status" value="1"/>
</dbReference>
<dbReference type="GO" id="GO:0004497">
    <property type="term" value="F:monooxygenase activity"/>
    <property type="evidence" value="ECO:0007669"/>
    <property type="project" value="InterPro"/>
</dbReference>
<protein>
    <recommendedName>
        <fullName evidence="9">Xylanolytic transcriptional activator regulatory domain-containing protein</fullName>
    </recommendedName>
</protein>
<comment type="similarity">
    <text evidence="2">Belongs to the cytochrome P450 family.</text>
</comment>
<comment type="caution">
    <text evidence="10">The sequence shown here is derived from an EMBL/GenBank/DDBJ whole genome shotgun (WGS) entry which is preliminary data.</text>
</comment>
<keyword evidence="7" id="KW-0349">Heme</keyword>
<feature type="domain" description="Xylanolytic transcriptional activator regulatory" evidence="9">
    <location>
        <begin position="895"/>
        <end position="971"/>
    </location>
</feature>
<dbReference type="Proteomes" id="UP000319663">
    <property type="component" value="Unassembled WGS sequence"/>
</dbReference>
<dbReference type="GO" id="GO:0008270">
    <property type="term" value="F:zinc ion binding"/>
    <property type="evidence" value="ECO:0007669"/>
    <property type="project" value="InterPro"/>
</dbReference>
<dbReference type="AlphaFoldDB" id="A0A507QRP6"/>
<keyword evidence="4" id="KW-0560">Oxidoreductase</keyword>
<dbReference type="PANTHER" id="PTHR43374">
    <property type="entry name" value="FLAVIN PRENYLTRANSFERASE"/>
    <property type="match status" value="1"/>
</dbReference>
<dbReference type="PRINTS" id="PR00385">
    <property type="entry name" value="P450"/>
</dbReference>
<dbReference type="InterPro" id="IPR002403">
    <property type="entry name" value="Cyt_P450_E_grp-IV"/>
</dbReference>
<dbReference type="CDD" id="cd12148">
    <property type="entry name" value="fungal_TF_MHR"/>
    <property type="match status" value="1"/>
</dbReference>
<keyword evidence="6" id="KW-0539">Nucleus</keyword>
<dbReference type="EMBL" id="VIFY01000083">
    <property type="protein sequence ID" value="TQB71362.1"/>
    <property type="molecule type" value="Genomic_DNA"/>
</dbReference>
<organism evidence="10 11">
    <name type="scientific">Monascus purpureus</name>
    <name type="common">Red mold</name>
    <name type="synonym">Monascus anka</name>
    <dbReference type="NCBI Taxonomy" id="5098"/>
    <lineage>
        <taxon>Eukaryota</taxon>
        <taxon>Fungi</taxon>
        <taxon>Dikarya</taxon>
        <taxon>Ascomycota</taxon>
        <taxon>Pezizomycotina</taxon>
        <taxon>Eurotiomycetes</taxon>
        <taxon>Eurotiomycetidae</taxon>
        <taxon>Eurotiales</taxon>
        <taxon>Aspergillaceae</taxon>
        <taxon>Monascus</taxon>
    </lineage>
</organism>
<keyword evidence="11" id="KW-1185">Reference proteome</keyword>
<dbReference type="Pfam" id="PF00067">
    <property type="entry name" value="p450"/>
    <property type="match status" value="1"/>
</dbReference>
<dbReference type="SMART" id="SM00906">
    <property type="entry name" value="Fungal_trans"/>
    <property type="match status" value="1"/>
</dbReference>
<evidence type="ECO:0000259" key="9">
    <source>
        <dbReference type="SMART" id="SM00906"/>
    </source>
</evidence>
<dbReference type="Gene3D" id="1.10.630.10">
    <property type="entry name" value="Cytochrome P450"/>
    <property type="match status" value="1"/>
</dbReference>
<feature type="region of interest" description="Disordered" evidence="8">
    <location>
        <begin position="649"/>
        <end position="695"/>
    </location>
</feature>
<dbReference type="GO" id="GO:0003677">
    <property type="term" value="F:DNA binding"/>
    <property type="evidence" value="ECO:0007669"/>
    <property type="project" value="InterPro"/>
</dbReference>
<dbReference type="SUPFAM" id="SSF48264">
    <property type="entry name" value="Cytochrome P450"/>
    <property type="match status" value="1"/>
</dbReference>
<evidence type="ECO:0000256" key="2">
    <source>
        <dbReference type="ARBA" id="ARBA00010617"/>
    </source>
</evidence>
<dbReference type="GO" id="GO:0016831">
    <property type="term" value="F:carboxy-lyase activity"/>
    <property type="evidence" value="ECO:0007669"/>
    <property type="project" value="TreeGrafter"/>
</dbReference>
<feature type="region of interest" description="Disordered" evidence="8">
    <location>
        <begin position="594"/>
        <end position="614"/>
    </location>
</feature>
<name>A0A507QRP6_MONPU</name>
<keyword evidence="5 7" id="KW-0408">Iron</keyword>
<dbReference type="PRINTS" id="PR00465">
    <property type="entry name" value="EP450IV"/>
</dbReference>
<gene>
    <name evidence="10" type="ORF">MPDQ_007636</name>
</gene>
<feature type="compositionally biased region" description="Low complexity" evidence="8">
    <location>
        <begin position="658"/>
        <end position="667"/>
    </location>
</feature>
<dbReference type="InterPro" id="IPR001128">
    <property type="entry name" value="Cyt_P450"/>
</dbReference>